<dbReference type="SUPFAM" id="SSF52129">
    <property type="entry name" value="Caspase-like"/>
    <property type="match status" value="1"/>
</dbReference>
<evidence type="ECO:0000313" key="5">
    <source>
        <dbReference type="Proteomes" id="UP000248863"/>
    </source>
</evidence>
<proteinExistence type="predicted"/>
<dbReference type="EMBL" id="NPEU01000260">
    <property type="protein sequence ID" value="RAI35445.1"/>
    <property type="molecule type" value="Genomic_DNA"/>
</dbReference>
<dbReference type="InterPro" id="IPR001309">
    <property type="entry name" value="Pept_C14_p20"/>
</dbReference>
<organism evidence="4 5">
    <name type="scientific">Rhodoplanes elegans</name>
    <dbReference type="NCBI Taxonomy" id="29408"/>
    <lineage>
        <taxon>Bacteria</taxon>
        <taxon>Pseudomonadati</taxon>
        <taxon>Pseudomonadota</taxon>
        <taxon>Alphaproteobacteria</taxon>
        <taxon>Hyphomicrobiales</taxon>
        <taxon>Nitrobacteraceae</taxon>
        <taxon>Rhodoplanes</taxon>
    </lineage>
</organism>
<dbReference type="Gene3D" id="3.40.50.1460">
    <property type="match status" value="1"/>
</dbReference>
<sequence>MVRRSLGVVSVERSTQCIARAARPHPAAVGRTAAGPVAGTTAPAPATDQTGRGAVVDLPRSIAARGGVTIQDLDMRVPAGLASILVALALVVVATLVVAVPAQGARVALVIGNNAYANLGSAQQLAKAVNDANAVGDALEKLGFTVMRGENLDRSGMVDRIFAFTQAIRPGDTAAFFYAGHGVAIGGANFLLPADVPEIDPGQEARLRNMAIGEADIVADIQERKAKVTLMILDACRDNPFRKPGVTRSVGAARGLTRVAEAQGVFAIYSAGFGQSALDGLGGADRSPNSVFTRALVPELAAPRKHLADMVIDVRQEVAALARSVGHEQSPAYYDQTQGGRIYLGEPPAAASADTPAPKAKPAAPAGTPPRQDTAFVIAPPVPATPPADRRGSIGRVWHTEEGIAGWWGTWTRRGTSDTFDAINFDPTRAYFDISVAEMAITGDDIHIVRRAPRVACIYRGRLAADGLSASGTYGCNNINRAFPWSATISNALPQGPHDDWRGQVWSIVEDDGWRATVKRRGMSEIFDAVWRHPAGGTDMAAMLIRIDGDAVTILRDQEKGRCTYRGALQSDRRSLSGTYRCDWAPGRDFPWRATIEN</sequence>
<accession>A0A327KCQ7</accession>
<dbReference type="GO" id="GO:0004197">
    <property type="term" value="F:cysteine-type endopeptidase activity"/>
    <property type="evidence" value="ECO:0007669"/>
    <property type="project" value="InterPro"/>
</dbReference>
<dbReference type="PANTHER" id="PTHR22576:SF37">
    <property type="entry name" value="MUCOSA-ASSOCIATED LYMPHOID TISSUE LYMPHOMA TRANSLOCATION PROTEIN 1"/>
    <property type="match status" value="1"/>
</dbReference>
<protein>
    <recommendedName>
        <fullName evidence="3">Caspase family p20 domain-containing protein</fullName>
    </recommendedName>
</protein>
<evidence type="ECO:0000256" key="2">
    <source>
        <dbReference type="SAM" id="Phobius"/>
    </source>
</evidence>
<reference evidence="4 5" key="1">
    <citation type="submission" date="2017-07" db="EMBL/GenBank/DDBJ databases">
        <title>Draft Genome Sequences of Select Purple Nonsulfur Bacteria.</title>
        <authorList>
            <person name="Lasarre B."/>
            <person name="Mckinlay J.B."/>
        </authorList>
    </citation>
    <scope>NUCLEOTIDE SEQUENCE [LARGE SCALE GENOMIC DNA]</scope>
    <source>
        <strain evidence="4 5">DSM 11907</strain>
    </source>
</reference>
<dbReference type="InterPro" id="IPR011600">
    <property type="entry name" value="Pept_C14_caspase"/>
</dbReference>
<evidence type="ECO:0000256" key="1">
    <source>
        <dbReference type="SAM" id="MobiDB-lite"/>
    </source>
</evidence>
<keyword evidence="2" id="KW-0812">Transmembrane</keyword>
<evidence type="ECO:0000313" key="4">
    <source>
        <dbReference type="EMBL" id="RAI35445.1"/>
    </source>
</evidence>
<feature type="region of interest" description="Disordered" evidence="1">
    <location>
        <begin position="346"/>
        <end position="373"/>
    </location>
</feature>
<dbReference type="InterPro" id="IPR052039">
    <property type="entry name" value="Caspase-related_regulators"/>
</dbReference>
<dbReference type="Pfam" id="PF00656">
    <property type="entry name" value="Peptidase_C14"/>
    <property type="match status" value="1"/>
</dbReference>
<evidence type="ECO:0000259" key="3">
    <source>
        <dbReference type="PROSITE" id="PS50208"/>
    </source>
</evidence>
<dbReference type="Proteomes" id="UP000248863">
    <property type="component" value="Unassembled WGS sequence"/>
</dbReference>
<feature type="compositionally biased region" description="Low complexity" evidence="1">
    <location>
        <begin position="29"/>
        <end position="47"/>
    </location>
</feature>
<dbReference type="GO" id="GO:0006508">
    <property type="term" value="P:proteolysis"/>
    <property type="evidence" value="ECO:0007669"/>
    <property type="project" value="InterPro"/>
</dbReference>
<gene>
    <name evidence="4" type="ORF">CH338_19230</name>
</gene>
<feature type="transmembrane region" description="Helical" evidence="2">
    <location>
        <begin position="79"/>
        <end position="100"/>
    </location>
</feature>
<feature type="compositionally biased region" description="Low complexity" evidence="1">
    <location>
        <begin position="347"/>
        <end position="373"/>
    </location>
</feature>
<dbReference type="AlphaFoldDB" id="A0A327KCQ7"/>
<keyword evidence="5" id="KW-1185">Reference proteome</keyword>
<dbReference type="OrthoDB" id="9816009at2"/>
<keyword evidence="2" id="KW-1133">Transmembrane helix</keyword>
<name>A0A327KCQ7_9BRAD</name>
<feature type="region of interest" description="Disordered" evidence="1">
    <location>
        <begin position="29"/>
        <end position="52"/>
    </location>
</feature>
<dbReference type="PROSITE" id="PS50208">
    <property type="entry name" value="CASPASE_P20"/>
    <property type="match status" value="1"/>
</dbReference>
<dbReference type="PANTHER" id="PTHR22576">
    <property type="entry name" value="MUCOSA ASSOCIATED LYMPHOID TISSUE LYMPHOMA TRANSLOCATION PROTEIN 1/PARACASPASE"/>
    <property type="match status" value="1"/>
</dbReference>
<feature type="domain" description="Caspase family p20" evidence="3">
    <location>
        <begin position="106"/>
        <end position="240"/>
    </location>
</feature>
<dbReference type="InterPro" id="IPR029030">
    <property type="entry name" value="Caspase-like_dom_sf"/>
</dbReference>
<keyword evidence="2" id="KW-0472">Membrane</keyword>
<comment type="caution">
    <text evidence="4">The sequence shown here is derived from an EMBL/GenBank/DDBJ whole genome shotgun (WGS) entry which is preliminary data.</text>
</comment>